<proteinExistence type="predicted"/>
<reference evidence="5" key="2">
    <citation type="journal article" date="2021" name="Sci. Data">
        <title>Chromosome-scale genome sequencing, assembly and annotation of six genomes from subfamily Leishmaniinae.</title>
        <authorList>
            <person name="Almutairi H."/>
            <person name="Urbaniak M.D."/>
            <person name="Bates M.D."/>
            <person name="Jariyapan N."/>
            <person name="Kwakye-Nuako G."/>
            <person name="Thomaz Soccol V."/>
            <person name="Al-Salem W.S."/>
            <person name="Dillon R.J."/>
            <person name="Bates P.A."/>
            <person name="Gatherer D."/>
        </authorList>
    </citation>
    <scope>NUCLEOTIDE SEQUENCE [LARGE SCALE GENOMIC DNA]</scope>
</reference>
<evidence type="ECO:0000313" key="5">
    <source>
        <dbReference type="Proteomes" id="UP000674143"/>
    </source>
</evidence>
<evidence type="ECO:0000256" key="1">
    <source>
        <dbReference type="SAM" id="MobiDB-lite"/>
    </source>
</evidence>
<keyword evidence="5" id="KW-1185">Reference proteome</keyword>
<evidence type="ECO:0000313" key="4">
    <source>
        <dbReference type="EMBL" id="KAG5480818.1"/>
    </source>
</evidence>
<evidence type="ECO:0000313" key="3">
    <source>
        <dbReference type="EMBL" id="KAG5480817.1"/>
    </source>
</evidence>
<dbReference type="EMBL" id="JAFHLR010000019">
    <property type="protein sequence ID" value="KAG5480817.1"/>
    <property type="molecule type" value="Genomic_DNA"/>
</dbReference>
<reference evidence="5" key="1">
    <citation type="journal article" date="2021" name="Microbiol. Resour. Announc.">
        <title>LGAAP: Leishmaniinae Genome Assembly and Annotation Pipeline.</title>
        <authorList>
            <person name="Almutairi H."/>
            <person name="Urbaniak M.D."/>
            <person name="Bates M.D."/>
            <person name="Jariyapan N."/>
            <person name="Kwakye-Nuako G."/>
            <person name="Thomaz-Soccol V."/>
            <person name="Al-Salem W.S."/>
            <person name="Dillon R.J."/>
            <person name="Bates P.A."/>
            <person name="Gatherer D."/>
        </authorList>
    </citation>
    <scope>NUCLEOTIDE SEQUENCE [LARGE SCALE GENOMIC DNA]</scope>
</reference>
<accession>A0A836KPL5</accession>
<dbReference type="KEGG" id="loi:92362239"/>
<dbReference type="EMBL" id="JAFHLR010000019">
    <property type="protein sequence ID" value="KAG5480818.1"/>
    <property type="molecule type" value="Genomic_DNA"/>
</dbReference>
<dbReference type="EMBL" id="JAFHLR010000019">
    <property type="protein sequence ID" value="KAG5480816.1"/>
    <property type="molecule type" value="Genomic_DNA"/>
</dbReference>
<organism evidence="3 5">
    <name type="scientific">Leishmania orientalis</name>
    <dbReference type="NCBI Taxonomy" id="2249476"/>
    <lineage>
        <taxon>Eukaryota</taxon>
        <taxon>Discoba</taxon>
        <taxon>Euglenozoa</taxon>
        <taxon>Kinetoplastea</taxon>
        <taxon>Metakinetoplastina</taxon>
        <taxon>Trypanosomatida</taxon>
        <taxon>Trypanosomatidae</taxon>
        <taxon>Leishmaniinae</taxon>
        <taxon>Leishmania</taxon>
    </lineage>
</organism>
<reference evidence="3" key="3">
    <citation type="submission" date="2021-02" db="EMBL/GenBank/DDBJ databases">
        <title>Leishmania (Mundinia) orientalis Genome sequencing and assembly.</title>
        <authorList>
            <person name="Almutairi H."/>
            <person name="Gatherer D."/>
        </authorList>
    </citation>
    <scope>NUCLEOTIDE SEQUENCE</scope>
    <source>
        <strain evidence="3">LSCM4</strain>
    </source>
</reference>
<name>A0A836KPL5_9TRYP</name>
<gene>
    <name evidence="2" type="ORF">LSCM4_06384</name>
    <name evidence="3" type="ORF">LSCM4_06385</name>
    <name evidence="4" type="ORF">LSCM4_06386</name>
</gene>
<feature type="region of interest" description="Disordered" evidence="1">
    <location>
        <begin position="136"/>
        <end position="161"/>
    </location>
</feature>
<sequence>MSATRSLSLPFGYPRSILNVSLSPHRLSFSFLRSRAVTASRLLHAFQTLRSSTPTPNPPRRHGLSTSCCPQVLCGAQVAPQAEALVERVREPLSEGDQQPHVDVWPHDEDCELVRERRDGAHCDGSRVDCSRAQEAHAGRARGADGGAPCAAARAREARHG</sequence>
<protein>
    <submittedName>
        <fullName evidence="3">Uncharacterized protein</fullName>
    </submittedName>
</protein>
<dbReference type="Proteomes" id="UP000674143">
    <property type="component" value="Unassembled WGS sequence"/>
</dbReference>
<evidence type="ECO:0000313" key="2">
    <source>
        <dbReference type="EMBL" id="KAG5480816.1"/>
    </source>
</evidence>
<comment type="caution">
    <text evidence="3">The sequence shown here is derived from an EMBL/GenBank/DDBJ whole genome shotgun (WGS) entry which is preliminary data.</text>
</comment>
<dbReference type="GeneID" id="92362239"/>
<dbReference type="RefSeq" id="XP_067063817.1">
    <property type="nucleotide sequence ID" value="XM_067208305.1"/>
</dbReference>
<dbReference type="AlphaFoldDB" id="A0A836KPL5"/>